<gene>
    <name evidence="2" type="ORF">RHP51_17710</name>
</gene>
<reference evidence="2 3" key="1">
    <citation type="submission" date="2023-09" db="EMBL/GenBank/DDBJ databases">
        <title>Thalassobella suaedae gen. nov., sp. nov., a marine bacterium of the family Flavobacteriaceae isolated from a halophyte Suaeda japonica.</title>
        <authorList>
            <person name="Lee S.Y."/>
            <person name="Hwang C.Y."/>
        </authorList>
    </citation>
    <scope>NUCLEOTIDE SEQUENCE [LARGE SCALE GENOMIC DNA]</scope>
    <source>
        <strain evidence="2 3">HL-DH14</strain>
    </source>
</reference>
<sequence>MKKIILFLFIGLIVACSSKDSAPEVSDSGLAGVWLLISSIDDEGEEYIPKEEGACPHETIISETTISARSYYGENCESSSESFALPYTLNGDTMNFELESERESIKIIELTSTTLKIISGDDSYYEIGTYLRQ</sequence>
<proteinExistence type="predicted"/>
<evidence type="ECO:0000313" key="3">
    <source>
        <dbReference type="Proteomes" id="UP001302806"/>
    </source>
</evidence>
<organism evidence="2 3">
    <name type="scientific">Thalassobellus suaedae</name>
    <dbReference type="NCBI Taxonomy" id="3074124"/>
    <lineage>
        <taxon>Bacteria</taxon>
        <taxon>Pseudomonadati</taxon>
        <taxon>Bacteroidota</taxon>
        <taxon>Flavobacteriia</taxon>
        <taxon>Flavobacteriales</taxon>
        <taxon>Flavobacteriaceae</taxon>
        <taxon>Thalassobellus</taxon>
    </lineage>
</organism>
<feature type="domain" description="Lipocalin-like" evidence="1">
    <location>
        <begin position="30"/>
        <end position="117"/>
    </location>
</feature>
<name>A0ABY9XSZ0_9FLAO</name>
<dbReference type="RefSeq" id="WP_415865451.1">
    <property type="nucleotide sequence ID" value="NZ_CP134537.1"/>
</dbReference>
<dbReference type="Proteomes" id="UP001302806">
    <property type="component" value="Chromosome"/>
</dbReference>
<evidence type="ECO:0000313" key="2">
    <source>
        <dbReference type="EMBL" id="WNH08873.1"/>
    </source>
</evidence>
<dbReference type="Pfam" id="PF13648">
    <property type="entry name" value="Lipocalin_4"/>
    <property type="match status" value="1"/>
</dbReference>
<dbReference type="InterPro" id="IPR024311">
    <property type="entry name" value="Lipocalin-like"/>
</dbReference>
<accession>A0ABY9XSZ0</accession>
<dbReference type="PROSITE" id="PS51257">
    <property type="entry name" value="PROKAR_LIPOPROTEIN"/>
    <property type="match status" value="1"/>
</dbReference>
<evidence type="ECO:0000259" key="1">
    <source>
        <dbReference type="Pfam" id="PF13648"/>
    </source>
</evidence>
<dbReference type="EMBL" id="CP134537">
    <property type="protein sequence ID" value="WNH08873.1"/>
    <property type="molecule type" value="Genomic_DNA"/>
</dbReference>
<protein>
    <submittedName>
        <fullName evidence="2">Lipocalin family protein</fullName>
    </submittedName>
</protein>